<evidence type="ECO:0000259" key="1">
    <source>
        <dbReference type="Pfam" id="PF13472"/>
    </source>
</evidence>
<name>A0ABW4JCQ2_9BACL</name>
<sequence>MRFVALGDSITYGDGASRPCRSYPNVLTALLRRGEHRAPTYGDILAQPGWTSGALRAAVTASNIEILRSANAVIVWIGGDDLADTALRLAQGAPNPQKQMAGAIKNYAFQLGGILTVIRTVSKANVYVCTQYNPFPNSPLAVAGIQTLNTTTLNVANRAGCHCVDTSSWFAGRESALIAGYRTGTLRDARQYPIPIHPNDRGHLVIAEGLYRNIAPNIRS</sequence>
<keyword evidence="2" id="KW-0378">Hydrolase</keyword>
<comment type="caution">
    <text evidence="2">The sequence shown here is derived from an EMBL/GenBank/DDBJ whole genome shotgun (WGS) entry which is preliminary data.</text>
</comment>
<gene>
    <name evidence="2" type="ORF">ACFSB2_01520</name>
</gene>
<evidence type="ECO:0000313" key="2">
    <source>
        <dbReference type="EMBL" id="MFD1673401.1"/>
    </source>
</evidence>
<keyword evidence="3" id="KW-1185">Reference proteome</keyword>
<dbReference type="SUPFAM" id="SSF52266">
    <property type="entry name" value="SGNH hydrolase"/>
    <property type="match status" value="1"/>
</dbReference>
<dbReference type="GO" id="GO:0016787">
    <property type="term" value="F:hydrolase activity"/>
    <property type="evidence" value="ECO:0007669"/>
    <property type="project" value="UniProtKB-KW"/>
</dbReference>
<protein>
    <submittedName>
        <fullName evidence="2">SGNH/GDSL hydrolase family protein</fullName>
        <ecNumber evidence="2">3.1.-.-</ecNumber>
    </submittedName>
</protein>
<dbReference type="CDD" id="cd00229">
    <property type="entry name" value="SGNH_hydrolase"/>
    <property type="match status" value="1"/>
</dbReference>
<dbReference type="InterPro" id="IPR036514">
    <property type="entry name" value="SGNH_hydro_sf"/>
</dbReference>
<dbReference type="InterPro" id="IPR013830">
    <property type="entry name" value="SGNH_hydro"/>
</dbReference>
<dbReference type="EC" id="3.1.-.-" evidence="2"/>
<dbReference type="Gene3D" id="3.40.50.1110">
    <property type="entry name" value="SGNH hydrolase"/>
    <property type="match status" value="1"/>
</dbReference>
<dbReference type="EMBL" id="JBHUCX010000004">
    <property type="protein sequence ID" value="MFD1673401.1"/>
    <property type="molecule type" value="Genomic_DNA"/>
</dbReference>
<reference evidence="3" key="1">
    <citation type="journal article" date="2019" name="Int. J. Syst. Evol. Microbiol.">
        <title>The Global Catalogue of Microorganisms (GCM) 10K type strain sequencing project: providing services to taxonomists for standard genome sequencing and annotation.</title>
        <authorList>
            <consortium name="The Broad Institute Genomics Platform"/>
            <consortium name="The Broad Institute Genome Sequencing Center for Infectious Disease"/>
            <person name="Wu L."/>
            <person name="Ma J."/>
        </authorList>
    </citation>
    <scope>NUCLEOTIDE SEQUENCE [LARGE SCALE GENOMIC DNA]</scope>
    <source>
        <strain evidence="3">CGMCC 1.12286</strain>
    </source>
</reference>
<organism evidence="2 3">
    <name type="scientific">Alicyclobacillus fodiniaquatilis</name>
    <dbReference type="NCBI Taxonomy" id="1661150"/>
    <lineage>
        <taxon>Bacteria</taxon>
        <taxon>Bacillati</taxon>
        <taxon>Bacillota</taxon>
        <taxon>Bacilli</taxon>
        <taxon>Bacillales</taxon>
        <taxon>Alicyclobacillaceae</taxon>
        <taxon>Alicyclobacillus</taxon>
    </lineage>
</organism>
<proteinExistence type="predicted"/>
<accession>A0ABW4JCQ2</accession>
<dbReference type="Proteomes" id="UP001597079">
    <property type="component" value="Unassembled WGS sequence"/>
</dbReference>
<dbReference type="Pfam" id="PF13472">
    <property type="entry name" value="Lipase_GDSL_2"/>
    <property type="match status" value="1"/>
</dbReference>
<dbReference type="RefSeq" id="WP_377940787.1">
    <property type="nucleotide sequence ID" value="NZ_JBHUCX010000004.1"/>
</dbReference>
<feature type="domain" description="SGNH hydrolase-type esterase" evidence="1">
    <location>
        <begin position="5"/>
        <end position="203"/>
    </location>
</feature>
<evidence type="ECO:0000313" key="3">
    <source>
        <dbReference type="Proteomes" id="UP001597079"/>
    </source>
</evidence>